<accession>A0A285ISY9</accession>
<sequence length="71" mass="7893">MTDRRELNWRTSSRSGGGDCVEVALEEETGLVHMRDSKDRSGPVLTFDRETFRAFIAFVAETGANDLTARG</sequence>
<keyword evidence="3" id="KW-1185">Reference proteome</keyword>
<dbReference type="InterPro" id="IPR007278">
    <property type="entry name" value="DUF397"/>
</dbReference>
<name>A0A285ISY9_9ACTN</name>
<dbReference type="OrthoDB" id="3394800at2"/>
<dbReference type="RefSeq" id="WP_097322377.1">
    <property type="nucleotide sequence ID" value="NZ_OBDY01000010.1"/>
</dbReference>
<reference evidence="2 3" key="1">
    <citation type="submission" date="2017-09" db="EMBL/GenBank/DDBJ databases">
        <authorList>
            <person name="Ehlers B."/>
            <person name="Leendertz F.H."/>
        </authorList>
    </citation>
    <scope>NUCLEOTIDE SEQUENCE [LARGE SCALE GENOMIC DNA]</scope>
    <source>
        <strain evidence="2 3">CGMCC 4.6857</strain>
    </source>
</reference>
<evidence type="ECO:0000259" key="1">
    <source>
        <dbReference type="Pfam" id="PF04149"/>
    </source>
</evidence>
<proteinExistence type="predicted"/>
<protein>
    <recommendedName>
        <fullName evidence="1">DUF397 domain-containing protein</fullName>
    </recommendedName>
</protein>
<dbReference type="AlphaFoldDB" id="A0A285ISY9"/>
<evidence type="ECO:0000313" key="2">
    <source>
        <dbReference type="EMBL" id="SNY50061.1"/>
    </source>
</evidence>
<dbReference type="Proteomes" id="UP000219612">
    <property type="component" value="Unassembled WGS sequence"/>
</dbReference>
<feature type="domain" description="DUF397" evidence="1">
    <location>
        <begin position="7"/>
        <end position="59"/>
    </location>
</feature>
<dbReference type="EMBL" id="OBDY01000010">
    <property type="protein sequence ID" value="SNY50061.1"/>
    <property type="molecule type" value="Genomic_DNA"/>
</dbReference>
<organism evidence="2 3">
    <name type="scientific">Paractinoplanes atraurantiacus</name>
    <dbReference type="NCBI Taxonomy" id="1036182"/>
    <lineage>
        <taxon>Bacteria</taxon>
        <taxon>Bacillati</taxon>
        <taxon>Actinomycetota</taxon>
        <taxon>Actinomycetes</taxon>
        <taxon>Micromonosporales</taxon>
        <taxon>Micromonosporaceae</taxon>
        <taxon>Paractinoplanes</taxon>
    </lineage>
</organism>
<evidence type="ECO:0000313" key="3">
    <source>
        <dbReference type="Proteomes" id="UP000219612"/>
    </source>
</evidence>
<gene>
    <name evidence="2" type="ORF">SAMN05421748_110203</name>
</gene>
<dbReference type="Pfam" id="PF04149">
    <property type="entry name" value="DUF397"/>
    <property type="match status" value="1"/>
</dbReference>